<dbReference type="PROSITE" id="PS00894">
    <property type="entry name" value="HTH_DEOR_1"/>
    <property type="match status" value="1"/>
</dbReference>
<dbReference type="Pfam" id="PF08220">
    <property type="entry name" value="HTH_DeoR"/>
    <property type="match status" value="1"/>
</dbReference>
<protein>
    <submittedName>
        <fullName evidence="5">Alkaline phosphatase</fullName>
    </submittedName>
</protein>
<dbReference type="PRINTS" id="PR00037">
    <property type="entry name" value="HTHLACR"/>
</dbReference>
<dbReference type="PROSITE" id="PS51000">
    <property type="entry name" value="HTH_DEOR_2"/>
    <property type="match status" value="1"/>
</dbReference>
<name>A0A1Q5PTN1_9ACTO</name>
<accession>A0A1Q5PTN1</accession>
<dbReference type="InterPro" id="IPR036390">
    <property type="entry name" value="WH_DNA-bd_sf"/>
</dbReference>
<keyword evidence="3" id="KW-0804">Transcription</keyword>
<evidence type="ECO:0000256" key="2">
    <source>
        <dbReference type="ARBA" id="ARBA00023125"/>
    </source>
</evidence>
<dbReference type="PANTHER" id="PTHR30363:SF44">
    <property type="entry name" value="AGA OPERON TRANSCRIPTIONAL REPRESSOR-RELATED"/>
    <property type="match status" value="1"/>
</dbReference>
<dbReference type="InterPro" id="IPR036388">
    <property type="entry name" value="WH-like_DNA-bd_sf"/>
</dbReference>
<feature type="domain" description="HTH deoR-type" evidence="4">
    <location>
        <begin position="3"/>
        <end position="58"/>
    </location>
</feature>
<organism evidence="5 6">
    <name type="scientific">Buchananella hordeovulneris</name>
    <dbReference type="NCBI Taxonomy" id="52770"/>
    <lineage>
        <taxon>Bacteria</taxon>
        <taxon>Bacillati</taxon>
        <taxon>Actinomycetota</taxon>
        <taxon>Actinomycetes</taxon>
        <taxon>Actinomycetales</taxon>
        <taxon>Actinomycetaceae</taxon>
        <taxon>Buchananella</taxon>
    </lineage>
</organism>
<gene>
    <name evidence="5" type="ORF">BSZ40_09870</name>
</gene>
<dbReference type="STRING" id="52770.BSZ40_09870"/>
<evidence type="ECO:0000256" key="3">
    <source>
        <dbReference type="ARBA" id="ARBA00023163"/>
    </source>
</evidence>
<sequence>MNRHERLSRLLDLIVENGSVRIEEIIARLDISAATARRDLDTLAAQQLITRTRGGASINPTSADLPLRYRATRMADEKARIAIAAVARIQPGDVVALNGGTTTTEVAREIGTLSAREPDFERAPVTVVTNAINIANELTVRQNVRVVVTGGVVRARSYELVGPLAERILPAISAGTLFLGVNGLHPERGAFADHDGEATVNAALVRAAERVVVVVDSSKLGRTDFTRICELTEIHEVVTDSGADPEIVAQLQRNGVEVTLA</sequence>
<dbReference type="PANTHER" id="PTHR30363">
    <property type="entry name" value="HTH-TYPE TRANSCRIPTIONAL REGULATOR SRLR-RELATED"/>
    <property type="match status" value="1"/>
</dbReference>
<dbReference type="InterPro" id="IPR014036">
    <property type="entry name" value="DeoR-like_C"/>
</dbReference>
<dbReference type="GO" id="GO:0003677">
    <property type="term" value="F:DNA binding"/>
    <property type="evidence" value="ECO:0007669"/>
    <property type="project" value="UniProtKB-KW"/>
</dbReference>
<dbReference type="InterPro" id="IPR018356">
    <property type="entry name" value="Tscrpt_reg_HTH_DeoR_CS"/>
</dbReference>
<dbReference type="OrthoDB" id="7688673at2"/>
<keyword evidence="1" id="KW-0805">Transcription regulation</keyword>
<dbReference type="GO" id="GO:0003700">
    <property type="term" value="F:DNA-binding transcription factor activity"/>
    <property type="evidence" value="ECO:0007669"/>
    <property type="project" value="InterPro"/>
</dbReference>
<dbReference type="Proteomes" id="UP000185612">
    <property type="component" value="Unassembled WGS sequence"/>
</dbReference>
<keyword evidence="6" id="KW-1185">Reference proteome</keyword>
<evidence type="ECO:0000313" key="5">
    <source>
        <dbReference type="EMBL" id="OKL50933.1"/>
    </source>
</evidence>
<dbReference type="Gene3D" id="3.40.50.1360">
    <property type="match status" value="1"/>
</dbReference>
<dbReference type="InterPro" id="IPR037171">
    <property type="entry name" value="NagB/RpiA_transferase-like"/>
</dbReference>
<dbReference type="AlphaFoldDB" id="A0A1Q5PTN1"/>
<dbReference type="InterPro" id="IPR001034">
    <property type="entry name" value="DeoR_HTH"/>
</dbReference>
<evidence type="ECO:0000256" key="1">
    <source>
        <dbReference type="ARBA" id="ARBA00023015"/>
    </source>
</evidence>
<dbReference type="Gene3D" id="1.10.10.10">
    <property type="entry name" value="Winged helix-like DNA-binding domain superfamily/Winged helix DNA-binding domain"/>
    <property type="match status" value="1"/>
</dbReference>
<keyword evidence="2" id="KW-0238">DNA-binding</keyword>
<dbReference type="InterPro" id="IPR050313">
    <property type="entry name" value="Carb_Metab_HTH_regulators"/>
</dbReference>
<dbReference type="SMART" id="SM00420">
    <property type="entry name" value="HTH_DEOR"/>
    <property type="match status" value="1"/>
</dbReference>
<reference evidence="6" key="1">
    <citation type="submission" date="2016-12" db="EMBL/GenBank/DDBJ databases">
        <authorList>
            <person name="Meng X."/>
        </authorList>
    </citation>
    <scope>NUCLEOTIDE SEQUENCE [LARGE SCALE GENOMIC DNA]</scope>
    <source>
        <strain evidence="6">DSM 20732</strain>
    </source>
</reference>
<dbReference type="SUPFAM" id="SSF46785">
    <property type="entry name" value="Winged helix' DNA-binding domain"/>
    <property type="match status" value="1"/>
</dbReference>
<dbReference type="EMBL" id="MQVS01000012">
    <property type="protein sequence ID" value="OKL50933.1"/>
    <property type="molecule type" value="Genomic_DNA"/>
</dbReference>
<evidence type="ECO:0000259" key="4">
    <source>
        <dbReference type="PROSITE" id="PS51000"/>
    </source>
</evidence>
<evidence type="ECO:0000313" key="6">
    <source>
        <dbReference type="Proteomes" id="UP000185612"/>
    </source>
</evidence>
<dbReference type="Pfam" id="PF00455">
    <property type="entry name" value="DeoRC"/>
    <property type="match status" value="1"/>
</dbReference>
<dbReference type="SUPFAM" id="SSF100950">
    <property type="entry name" value="NagB/RpiA/CoA transferase-like"/>
    <property type="match status" value="1"/>
</dbReference>
<proteinExistence type="predicted"/>
<dbReference type="SMART" id="SM01134">
    <property type="entry name" value="DeoRC"/>
    <property type="match status" value="1"/>
</dbReference>
<comment type="caution">
    <text evidence="5">The sequence shown here is derived from an EMBL/GenBank/DDBJ whole genome shotgun (WGS) entry which is preliminary data.</text>
</comment>
<dbReference type="RefSeq" id="WP_073825892.1">
    <property type="nucleotide sequence ID" value="NZ_JAUNKL010000061.1"/>
</dbReference>